<sequence length="613" mass="65959">MSEKVELGTIKTDVPARLDRLPWARFHWMVVVGLGSVWILDGLEVTMVGNVAARMTEEGSGIDMTAGQIGTAGAIYVLGACVGAIVFGQLTDRFGRRKLFLITLVLYLVATVATAFSFSAWYFFLVRFLTGAGIGGEYAAVNSAIDELIPARMRGRIDLIINGSYWLGAAGGAATTLLFLNTDILPKMIGWRLAFAVGMLLAIFVFVVRKNVPESPRWLFIHGRNDEAERIVGEIEDGIEAETSQTLPSPKKTITVRQRKTISFIEIMKVAFTIYPKRAILCLVLFVGQAFLYNGITFNLGTIFSGFYGVAAASVPIFIILWSLSNFAGPVVLGRLFDTIGRKPMISFSYLGSAVVAVVLAFVFNGEVGGEWLFLLILVVCFFLASSGASAAYLTVSEIFPMETRALAIAFFYAVGTAAGGIAGPMLFGGMIESGDRSQVAWAFCIGAAVMALGGVAELLFGVKAEGADLEDIARPLTAEDAERAESAAESGSERTERSDRAGSAAAAESSAGPEAGSRRERLRLGPGSAGVYAPWPSVSSRDVPPEVSANEVTGIIDYVRDMEPVGEVELYRAIGARRWGPGRFRAAVREAVRQGAVHRNRRGRLEYRGDRS</sequence>
<feature type="region of interest" description="Disordered" evidence="5">
    <location>
        <begin position="479"/>
        <end position="522"/>
    </location>
</feature>
<keyword evidence="4 6" id="KW-0472">Membrane</keyword>
<dbReference type="PANTHER" id="PTHR23508:SF10">
    <property type="entry name" value="CARBOXYLIC ACID TRANSPORTER PROTEIN HOMOLOG"/>
    <property type="match status" value="1"/>
</dbReference>
<evidence type="ECO:0000313" key="8">
    <source>
        <dbReference type="EMBL" id="SMX85873.1"/>
    </source>
</evidence>
<dbReference type="Pfam" id="PF00083">
    <property type="entry name" value="Sugar_tr"/>
    <property type="match status" value="1"/>
</dbReference>
<feature type="transmembrane region" description="Helical" evidence="6">
    <location>
        <begin position="440"/>
        <end position="461"/>
    </location>
</feature>
<evidence type="ECO:0000256" key="5">
    <source>
        <dbReference type="SAM" id="MobiDB-lite"/>
    </source>
</evidence>
<dbReference type="SUPFAM" id="SSF103473">
    <property type="entry name" value="MFS general substrate transporter"/>
    <property type="match status" value="1"/>
</dbReference>
<feature type="transmembrane region" description="Helical" evidence="6">
    <location>
        <begin position="278"/>
        <end position="296"/>
    </location>
</feature>
<dbReference type="CDD" id="cd17316">
    <property type="entry name" value="MFS_SV2_like"/>
    <property type="match status" value="1"/>
</dbReference>
<dbReference type="GO" id="GO:0005886">
    <property type="term" value="C:plasma membrane"/>
    <property type="evidence" value="ECO:0007669"/>
    <property type="project" value="UniProtKB-SubCell"/>
</dbReference>
<evidence type="ECO:0000256" key="3">
    <source>
        <dbReference type="ARBA" id="ARBA00022989"/>
    </source>
</evidence>
<feature type="transmembrane region" description="Helical" evidence="6">
    <location>
        <begin position="157"/>
        <end position="177"/>
    </location>
</feature>
<keyword evidence="2 6" id="KW-0812">Transmembrane</keyword>
<evidence type="ECO:0000256" key="6">
    <source>
        <dbReference type="SAM" id="Phobius"/>
    </source>
</evidence>
<dbReference type="PROSITE" id="PS50850">
    <property type="entry name" value="MFS"/>
    <property type="match status" value="1"/>
</dbReference>
<keyword evidence="3 6" id="KW-1133">Transmembrane helix</keyword>
<feature type="transmembrane region" description="Helical" evidence="6">
    <location>
        <begin position="302"/>
        <end position="324"/>
    </location>
</feature>
<evidence type="ECO:0000259" key="7">
    <source>
        <dbReference type="PROSITE" id="PS50850"/>
    </source>
</evidence>
<evidence type="ECO:0000256" key="1">
    <source>
        <dbReference type="ARBA" id="ARBA00004651"/>
    </source>
</evidence>
<feature type="transmembrane region" description="Helical" evidence="6">
    <location>
        <begin position="406"/>
        <end position="428"/>
    </location>
</feature>
<dbReference type="RefSeq" id="WP_101595559.1">
    <property type="nucleotide sequence ID" value="NZ_FXZA01000013.1"/>
</dbReference>
<proteinExistence type="predicted"/>
<dbReference type="PANTHER" id="PTHR23508">
    <property type="entry name" value="CARBOXYLIC ACID TRANSPORTER PROTEIN HOMOLOG"/>
    <property type="match status" value="1"/>
</dbReference>
<feature type="compositionally biased region" description="Basic and acidic residues" evidence="5">
    <location>
        <begin position="481"/>
        <end position="501"/>
    </location>
</feature>
<organism evidence="8 9">
    <name type="scientific">Brevibacterium linens</name>
    <dbReference type="NCBI Taxonomy" id="1703"/>
    <lineage>
        <taxon>Bacteria</taxon>
        <taxon>Bacillati</taxon>
        <taxon>Actinomycetota</taxon>
        <taxon>Actinomycetes</taxon>
        <taxon>Micrococcales</taxon>
        <taxon>Brevibacteriaceae</taxon>
        <taxon>Brevibacterium</taxon>
    </lineage>
</organism>
<feature type="transmembrane region" description="Helical" evidence="6">
    <location>
        <begin position="99"/>
        <end position="118"/>
    </location>
</feature>
<dbReference type="InterPro" id="IPR036259">
    <property type="entry name" value="MFS_trans_sf"/>
</dbReference>
<dbReference type="Proteomes" id="UP000234498">
    <property type="component" value="Unassembled WGS sequence"/>
</dbReference>
<dbReference type="Gene3D" id="1.20.1250.20">
    <property type="entry name" value="MFS general substrate transporter like domains"/>
    <property type="match status" value="1"/>
</dbReference>
<feature type="transmembrane region" description="Helical" evidence="6">
    <location>
        <begin position="189"/>
        <end position="208"/>
    </location>
</feature>
<feature type="transmembrane region" description="Helical" evidence="6">
    <location>
        <begin position="26"/>
        <end position="49"/>
    </location>
</feature>
<feature type="transmembrane region" description="Helical" evidence="6">
    <location>
        <begin position="124"/>
        <end position="145"/>
    </location>
</feature>
<feature type="transmembrane region" description="Helical" evidence="6">
    <location>
        <begin position="69"/>
        <end position="87"/>
    </location>
</feature>
<reference evidence="8 9" key="1">
    <citation type="submission" date="2017-03" db="EMBL/GenBank/DDBJ databases">
        <authorList>
            <person name="Afonso C.L."/>
            <person name="Miller P.J."/>
            <person name="Scott M.A."/>
            <person name="Spackman E."/>
            <person name="Goraichik I."/>
            <person name="Dimitrov K.M."/>
            <person name="Suarez D.L."/>
            <person name="Swayne D.E."/>
        </authorList>
    </citation>
    <scope>NUCLEOTIDE SEQUENCE [LARGE SCALE GENOMIC DNA]</scope>
    <source>
        <strain evidence="8 9">Mu101</strain>
    </source>
</reference>
<feature type="transmembrane region" description="Helical" evidence="6">
    <location>
        <begin position="372"/>
        <end position="394"/>
    </location>
</feature>
<comment type="subcellular location">
    <subcellularLocation>
        <location evidence="1">Cell membrane</location>
        <topology evidence="1">Multi-pass membrane protein</topology>
    </subcellularLocation>
</comment>
<dbReference type="OrthoDB" id="9787026at2"/>
<dbReference type="InterPro" id="IPR020846">
    <property type="entry name" value="MFS_dom"/>
</dbReference>
<gene>
    <name evidence="8" type="ORF">BLIN101_02226</name>
</gene>
<dbReference type="EMBL" id="FXZA01000013">
    <property type="protein sequence ID" value="SMX85873.1"/>
    <property type="molecule type" value="Genomic_DNA"/>
</dbReference>
<dbReference type="GO" id="GO:0046943">
    <property type="term" value="F:carboxylic acid transmembrane transporter activity"/>
    <property type="evidence" value="ECO:0007669"/>
    <property type="project" value="TreeGrafter"/>
</dbReference>
<feature type="compositionally biased region" description="Low complexity" evidence="5">
    <location>
        <begin position="502"/>
        <end position="516"/>
    </location>
</feature>
<name>A0A2H1JEN2_BRELN</name>
<protein>
    <submittedName>
        <fullName evidence="8">Predicted arabinose efflux permease, MFS family</fullName>
    </submittedName>
</protein>
<evidence type="ECO:0000256" key="2">
    <source>
        <dbReference type="ARBA" id="ARBA00022692"/>
    </source>
</evidence>
<feature type="transmembrane region" description="Helical" evidence="6">
    <location>
        <begin position="345"/>
        <end position="366"/>
    </location>
</feature>
<feature type="domain" description="Major facilitator superfamily (MFS) profile" evidence="7">
    <location>
        <begin position="30"/>
        <end position="466"/>
    </location>
</feature>
<dbReference type="AlphaFoldDB" id="A0A2H1JEN2"/>
<accession>A0A2H1JEN2</accession>
<evidence type="ECO:0000313" key="9">
    <source>
        <dbReference type="Proteomes" id="UP000234498"/>
    </source>
</evidence>
<evidence type="ECO:0000256" key="4">
    <source>
        <dbReference type="ARBA" id="ARBA00023136"/>
    </source>
</evidence>
<dbReference type="InterPro" id="IPR005828">
    <property type="entry name" value="MFS_sugar_transport-like"/>
</dbReference>